<dbReference type="Proteomes" id="UP000018781">
    <property type="component" value="Chromosome"/>
</dbReference>
<evidence type="ECO:0000313" key="1">
    <source>
        <dbReference type="EMBL" id="AHD23891.1"/>
    </source>
</evidence>
<dbReference type="HOGENOM" id="CLU_3398167_0_0_11"/>
<proteinExistence type="predicted"/>
<organism evidence="1 2">
    <name type="scientific">Rhodococcus pyridinivorans SB3094</name>
    <dbReference type="NCBI Taxonomy" id="1435356"/>
    <lineage>
        <taxon>Bacteria</taxon>
        <taxon>Bacillati</taxon>
        <taxon>Actinomycetota</taxon>
        <taxon>Actinomycetes</taxon>
        <taxon>Mycobacteriales</taxon>
        <taxon>Nocardiaceae</taxon>
        <taxon>Rhodococcus</taxon>
    </lineage>
</organism>
<evidence type="ECO:0000313" key="2">
    <source>
        <dbReference type="Proteomes" id="UP000018781"/>
    </source>
</evidence>
<protein>
    <submittedName>
        <fullName evidence="1">Uncharacterized protein</fullName>
    </submittedName>
</protein>
<dbReference type="AlphaFoldDB" id="V9XKA3"/>
<reference evidence="1 2" key="1">
    <citation type="journal article" date="2014" name="Genome Announc.">
        <title>Complete Genome of Rhodococcus pyridinivorans SB3094, a Methyl-Ethyl-Ketone-Degrading Bacterium Used for Bioaugmentation.</title>
        <authorList>
            <person name="Dueholm M.S."/>
            <person name="Albertsen M."/>
            <person name="D'Imperio S."/>
            <person name="Tale V.P."/>
            <person name="Lewis D."/>
            <person name="Nielsen P.H."/>
            <person name="Nielsen J.L."/>
        </authorList>
    </citation>
    <scope>NUCLEOTIDE SEQUENCE [LARGE SCALE GENOMIC DNA]</scope>
    <source>
        <strain evidence="1 2">SB3094</strain>
    </source>
</reference>
<name>V9XKA3_9NOCA</name>
<sequence length="31" mass="3218">MTTDRTAVVTTDRTAVVTTDPVREGAGPLGE</sequence>
<dbReference type="KEGG" id="rpy:Y013_20550"/>
<gene>
    <name evidence="1" type="ORF">Y013_20550</name>
</gene>
<accession>V9XKA3</accession>
<dbReference type="EMBL" id="CP006996">
    <property type="protein sequence ID" value="AHD23891.1"/>
    <property type="molecule type" value="Genomic_DNA"/>
</dbReference>